<protein>
    <submittedName>
        <fullName evidence="5">Ankyrin repeat protein</fullName>
    </submittedName>
</protein>
<dbReference type="InterPro" id="IPR036770">
    <property type="entry name" value="Ankyrin_rpt-contain_sf"/>
</dbReference>
<evidence type="ECO:0000256" key="4">
    <source>
        <dbReference type="SAM" id="MobiDB-lite"/>
    </source>
</evidence>
<gene>
    <name evidence="5" type="ORF">PG993_013525</name>
</gene>
<evidence type="ECO:0000313" key="5">
    <source>
        <dbReference type="EMBL" id="KAK8022758.1"/>
    </source>
</evidence>
<feature type="repeat" description="ANK" evidence="3">
    <location>
        <begin position="457"/>
        <end position="490"/>
    </location>
</feature>
<dbReference type="SMART" id="SM00248">
    <property type="entry name" value="ANK"/>
    <property type="match status" value="7"/>
</dbReference>
<dbReference type="EMBL" id="JAQQWK010000012">
    <property type="protein sequence ID" value="KAK8022758.1"/>
    <property type="molecule type" value="Genomic_DNA"/>
</dbReference>
<dbReference type="PROSITE" id="PS50297">
    <property type="entry name" value="ANK_REP_REGION"/>
    <property type="match status" value="1"/>
</dbReference>
<accession>A0ABR1RXZ6</accession>
<dbReference type="Proteomes" id="UP001444661">
    <property type="component" value="Unassembled WGS sequence"/>
</dbReference>
<dbReference type="InterPro" id="IPR002110">
    <property type="entry name" value="Ankyrin_rpt"/>
</dbReference>
<reference evidence="5 6" key="1">
    <citation type="submission" date="2023-01" db="EMBL/GenBank/DDBJ databases">
        <title>Analysis of 21 Apiospora genomes using comparative genomics revels a genus with tremendous synthesis potential of carbohydrate active enzymes and secondary metabolites.</title>
        <authorList>
            <person name="Sorensen T."/>
        </authorList>
    </citation>
    <scope>NUCLEOTIDE SEQUENCE [LARGE SCALE GENOMIC DNA]</scope>
    <source>
        <strain evidence="5 6">CBS 33761</strain>
    </source>
</reference>
<evidence type="ECO:0000313" key="6">
    <source>
        <dbReference type="Proteomes" id="UP001444661"/>
    </source>
</evidence>
<feature type="region of interest" description="Disordered" evidence="4">
    <location>
        <begin position="209"/>
        <end position="235"/>
    </location>
</feature>
<sequence length="664" mass="74467">MSDISDLDEAKLAANRIYQLVKEDNVVGVREHLMDHPDIKKWIIIRPDGRIHHAPIPFAARVGSLEVLRVLMAAAGETDWVPSLYRACRNGQVEVARWILDHHVDAAAESLSSDGPHGSLLLSTLGSCPPHRLEAYPEVKVPGHVWRPRQEEVIHLLLDRGANLHDKRYRSTKRFTDDVELLVPGWDVPLDYSDQDALDELFARDGNNQGFNDKWENSGRDVPPQSMEPKEPTSRDVLVEPMEPTEETVLTLALSFGSGHLISRLIDDGCDIHVNVRQFQDTEEGEMTEDVTPLHLACHYRNIAGVRSLLQAGGSDAKSMIAARDSNGMTPFHWTTLDAALSYSQGDVWEDGQQAPSDKMKACLELLLACDSTQLDAQDRWGRTVLHYASILETADVAIFLVDRNADPNVRDEDGCTPLFTLVSCSYMPSIVNRHLSPDDLDLFFQHGAELQGADADGNTLLHLASRCWRWKDLVQWLLEHGVCADTTNGKKELPLHIAANCIHELSDGYGDTFVRFNNALTAQDEMMRMLAEAGAGNSDMDQPDAEGTTPRQALAACRKRANEAFGYAIFSRFFAECEELEHRQFRLGYKRLPAELQKMIEGETTVERGRVNTYHLRHNVSIGRGHANPTRGTGRFRKTWDNKPRRYARARGRSLEQGGSLYI</sequence>
<keyword evidence="2 3" id="KW-0040">ANK repeat</keyword>
<name>A0ABR1RXZ6_9PEZI</name>
<dbReference type="PANTHER" id="PTHR24198">
    <property type="entry name" value="ANKYRIN REPEAT AND PROTEIN KINASE DOMAIN-CONTAINING PROTEIN"/>
    <property type="match status" value="1"/>
</dbReference>
<evidence type="ECO:0000256" key="1">
    <source>
        <dbReference type="ARBA" id="ARBA00022737"/>
    </source>
</evidence>
<keyword evidence="6" id="KW-1185">Reference proteome</keyword>
<dbReference type="Pfam" id="PF00023">
    <property type="entry name" value="Ank"/>
    <property type="match status" value="2"/>
</dbReference>
<dbReference type="Gene3D" id="1.25.40.20">
    <property type="entry name" value="Ankyrin repeat-containing domain"/>
    <property type="match status" value="3"/>
</dbReference>
<comment type="caution">
    <text evidence="5">The sequence shown here is derived from an EMBL/GenBank/DDBJ whole genome shotgun (WGS) entry which is preliminary data.</text>
</comment>
<dbReference type="PROSITE" id="PS50088">
    <property type="entry name" value="ANK_REPEAT"/>
    <property type="match status" value="2"/>
</dbReference>
<dbReference type="PANTHER" id="PTHR24198:SF165">
    <property type="entry name" value="ANKYRIN REPEAT-CONTAINING PROTEIN-RELATED"/>
    <property type="match status" value="1"/>
</dbReference>
<dbReference type="Pfam" id="PF13857">
    <property type="entry name" value="Ank_5"/>
    <property type="match status" value="1"/>
</dbReference>
<organism evidence="5 6">
    <name type="scientific">Apiospora rasikravindrae</name>
    <dbReference type="NCBI Taxonomy" id="990691"/>
    <lineage>
        <taxon>Eukaryota</taxon>
        <taxon>Fungi</taxon>
        <taxon>Dikarya</taxon>
        <taxon>Ascomycota</taxon>
        <taxon>Pezizomycotina</taxon>
        <taxon>Sordariomycetes</taxon>
        <taxon>Xylariomycetidae</taxon>
        <taxon>Amphisphaeriales</taxon>
        <taxon>Apiosporaceae</taxon>
        <taxon>Apiospora</taxon>
    </lineage>
</organism>
<feature type="repeat" description="ANK" evidence="3">
    <location>
        <begin position="381"/>
        <end position="413"/>
    </location>
</feature>
<keyword evidence="1" id="KW-0677">Repeat</keyword>
<dbReference type="SUPFAM" id="SSF48403">
    <property type="entry name" value="Ankyrin repeat"/>
    <property type="match status" value="1"/>
</dbReference>
<evidence type="ECO:0000256" key="3">
    <source>
        <dbReference type="PROSITE-ProRule" id="PRU00023"/>
    </source>
</evidence>
<proteinExistence type="predicted"/>
<evidence type="ECO:0000256" key="2">
    <source>
        <dbReference type="ARBA" id="ARBA00023043"/>
    </source>
</evidence>